<dbReference type="SUPFAM" id="SSF57716">
    <property type="entry name" value="Glucocorticoid receptor-like (DNA-binding domain)"/>
    <property type="match status" value="1"/>
</dbReference>
<evidence type="ECO:0000256" key="10">
    <source>
        <dbReference type="SAM" id="MobiDB-lite"/>
    </source>
</evidence>
<evidence type="ECO:0000256" key="1">
    <source>
        <dbReference type="ARBA" id="ARBA00004123"/>
    </source>
</evidence>
<dbReference type="GO" id="GO:0000122">
    <property type="term" value="P:negative regulation of transcription by RNA polymerase II"/>
    <property type="evidence" value="ECO:0007669"/>
    <property type="project" value="TreeGrafter"/>
</dbReference>
<keyword evidence="6" id="KW-0238">DNA-binding</keyword>
<keyword evidence="7" id="KW-0804">Transcription</keyword>
<dbReference type="GO" id="GO:0000981">
    <property type="term" value="F:DNA-binding transcription factor activity, RNA polymerase II-specific"/>
    <property type="evidence" value="ECO:0007669"/>
    <property type="project" value="TreeGrafter"/>
</dbReference>
<feature type="compositionally biased region" description="Low complexity" evidence="10">
    <location>
        <begin position="591"/>
        <end position="610"/>
    </location>
</feature>
<dbReference type="PROSITE" id="PS00344">
    <property type="entry name" value="GATA_ZN_FINGER_1"/>
    <property type="match status" value="1"/>
</dbReference>
<feature type="compositionally biased region" description="Polar residues" evidence="10">
    <location>
        <begin position="489"/>
        <end position="507"/>
    </location>
</feature>
<accession>A0A226EMN3</accession>
<gene>
    <name evidence="12" type="ORF">Fcan01_08251</name>
</gene>
<dbReference type="Proteomes" id="UP000198287">
    <property type="component" value="Unassembled WGS sequence"/>
</dbReference>
<feature type="compositionally biased region" description="Low complexity" evidence="10">
    <location>
        <begin position="193"/>
        <end position="205"/>
    </location>
</feature>
<dbReference type="InterPro" id="IPR013088">
    <property type="entry name" value="Znf_NHR/GATA"/>
</dbReference>
<comment type="subcellular location">
    <subcellularLocation>
        <location evidence="1">Nucleus</location>
    </subcellularLocation>
</comment>
<keyword evidence="8" id="KW-0539">Nucleus</keyword>
<feature type="region of interest" description="Disordered" evidence="10">
    <location>
        <begin position="231"/>
        <end position="266"/>
    </location>
</feature>
<feature type="compositionally biased region" description="Polar residues" evidence="10">
    <location>
        <begin position="30"/>
        <end position="50"/>
    </location>
</feature>
<dbReference type="Gene3D" id="3.30.50.10">
    <property type="entry name" value="Erythroid Transcription Factor GATA-1, subunit A"/>
    <property type="match status" value="1"/>
</dbReference>
<dbReference type="AlphaFoldDB" id="A0A226EMN3"/>
<evidence type="ECO:0000256" key="4">
    <source>
        <dbReference type="ARBA" id="ARBA00022833"/>
    </source>
</evidence>
<dbReference type="PANTHER" id="PTHR10071">
    <property type="entry name" value="TRANSCRIPTION FACTOR GATA FAMILY MEMBER"/>
    <property type="match status" value="1"/>
</dbReference>
<keyword evidence="4" id="KW-0862">Zinc</keyword>
<dbReference type="SMART" id="SM00401">
    <property type="entry name" value="ZnF_GATA"/>
    <property type="match status" value="1"/>
</dbReference>
<dbReference type="PANTHER" id="PTHR10071:SF281">
    <property type="entry name" value="BOX A-BINDING FACTOR-RELATED"/>
    <property type="match status" value="1"/>
</dbReference>
<dbReference type="OrthoDB" id="515401at2759"/>
<keyword evidence="13" id="KW-1185">Reference proteome</keyword>
<feature type="region of interest" description="Disordered" evidence="10">
    <location>
        <begin position="489"/>
        <end position="517"/>
    </location>
</feature>
<sequence length="653" mass="71224">MIERGISSSPSMSGDASSPIGGDLLGHSPFNPNGTNNNSVTTLIHQTSMDSNGQSQSSESENLFVHSSSSPGAHSDHSSVSDSHFKSVEDLTNPQDEAVLILPNIHKLSNNNHHQSISLLHHNSSGHHNLHHHHQRQLSLSPEVDVGNGSGGSVGMSEYRQVISNHHQHINHHHHTHQVINGQMMNMDHSECSESSDSNSSISNDPLTMDGMEQNGVSISHIHPSVIVESRSVDHHHSSSSSSNNGNCLHNGHNSSTPSHFHSAAMSRTSSILQYLINDQENNHHQDHEEHGVHGSDEGIGSRHQQDYIDQKPSILDLPESHHVNHPNNAHAHNNGSTNTNGNSNNNHNHSHSSSNGDHHHGIVSPSSRAEDSIPSYSPLDHGAYSNPFFHGYMPHQSEIGSSWSMPGLDAESYNKSSQSNFLPHQQSKLPAFIHAAPRNLHPCGPQYYTDLPYFDFGVAGNSPSSFSNGSSPLSYNNQSLTSIISQPTRINGKSQTMNGSGSYSHKQSPRDGFATQPRQRLNANRRVGLLCSNCQTDKTSLWRRNASGEPVCNACGLYFKLHGIARPRAMKKDNIQTRKRKPKVSQSQTNNSNSKGGHQNHHNNNNNHHPVVSSAGNAMLKSVLTSGPAQHLVLMNKSSALPDVYRSQYPVS</sequence>
<organism evidence="12 13">
    <name type="scientific">Folsomia candida</name>
    <name type="common">Springtail</name>
    <dbReference type="NCBI Taxonomy" id="158441"/>
    <lineage>
        <taxon>Eukaryota</taxon>
        <taxon>Metazoa</taxon>
        <taxon>Ecdysozoa</taxon>
        <taxon>Arthropoda</taxon>
        <taxon>Hexapoda</taxon>
        <taxon>Collembola</taxon>
        <taxon>Entomobryomorpha</taxon>
        <taxon>Isotomoidea</taxon>
        <taxon>Isotomidae</taxon>
        <taxon>Proisotominae</taxon>
        <taxon>Folsomia</taxon>
    </lineage>
</organism>
<evidence type="ECO:0000256" key="9">
    <source>
        <dbReference type="PROSITE-ProRule" id="PRU00094"/>
    </source>
</evidence>
<feature type="region of interest" description="Disordered" evidence="10">
    <location>
        <begin position="284"/>
        <end position="303"/>
    </location>
</feature>
<feature type="region of interest" description="Disordered" evidence="10">
    <location>
        <begin position="318"/>
        <end position="379"/>
    </location>
</feature>
<feature type="compositionally biased region" description="Low complexity" evidence="10">
    <location>
        <begin position="7"/>
        <end position="18"/>
    </location>
</feature>
<evidence type="ECO:0000256" key="7">
    <source>
        <dbReference type="ARBA" id="ARBA00023163"/>
    </source>
</evidence>
<keyword evidence="5" id="KW-0805">Transcription regulation</keyword>
<evidence type="ECO:0000256" key="8">
    <source>
        <dbReference type="ARBA" id="ARBA00023242"/>
    </source>
</evidence>
<evidence type="ECO:0000256" key="5">
    <source>
        <dbReference type="ARBA" id="ARBA00023015"/>
    </source>
</evidence>
<feature type="domain" description="GATA-type" evidence="11">
    <location>
        <begin position="526"/>
        <end position="579"/>
    </location>
</feature>
<dbReference type="FunFam" id="3.30.50.10:FF:000032">
    <property type="entry name" value="Transcription factor GATA-3"/>
    <property type="match status" value="1"/>
</dbReference>
<feature type="compositionally biased region" description="Low complexity" evidence="10">
    <location>
        <begin position="239"/>
        <end position="256"/>
    </location>
</feature>
<evidence type="ECO:0000259" key="11">
    <source>
        <dbReference type="PROSITE" id="PS50114"/>
    </source>
</evidence>
<keyword evidence="2" id="KW-0479">Metal-binding</keyword>
<dbReference type="STRING" id="158441.A0A226EMN3"/>
<dbReference type="GO" id="GO:0000978">
    <property type="term" value="F:RNA polymerase II cis-regulatory region sequence-specific DNA binding"/>
    <property type="evidence" value="ECO:0007669"/>
    <property type="project" value="TreeGrafter"/>
</dbReference>
<protein>
    <submittedName>
        <fullName evidence="12">Transcription factor GATA-4</fullName>
    </submittedName>
</protein>
<keyword evidence="3 9" id="KW-0863">Zinc-finger</keyword>
<reference evidence="12 13" key="1">
    <citation type="submission" date="2015-12" db="EMBL/GenBank/DDBJ databases">
        <title>The genome of Folsomia candida.</title>
        <authorList>
            <person name="Faddeeva A."/>
            <person name="Derks M.F."/>
            <person name="Anvar Y."/>
            <person name="Smit S."/>
            <person name="Van Straalen N."/>
            <person name="Roelofs D."/>
        </authorList>
    </citation>
    <scope>NUCLEOTIDE SEQUENCE [LARGE SCALE GENOMIC DNA]</scope>
    <source>
        <strain evidence="12 13">VU population</strain>
        <tissue evidence="12">Whole body</tissue>
    </source>
</reference>
<feature type="compositionally biased region" description="Low complexity" evidence="10">
    <location>
        <begin position="51"/>
        <end position="73"/>
    </location>
</feature>
<comment type="caution">
    <text evidence="12">The sequence shown here is derived from an EMBL/GenBank/DDBJ whole genome shotgun (WGS) entry which is preliminary data.</text>
</comment>
<evidence type="ECO:0000256" key="3">
    <source>
        <dbReference type="ARBA" id="ARBA00022771"/>
    </source>
</evidence>
<evidence type="ECO:0000313" key="12">
    <source>
        <dbReference type="EMBL" id="OXA58031.1"/>
    </source>
</evidence>
<dbReference type="PROSITE" id="PS50114">
    <property type="entry name" value="GATA_ZN_FINGER_2"/>
    <property type="match status" value="1"/>
</dbReference>
<dbReference type="EMBL" id="LNIX01000003">
    <property type="protein sequence ID" value="OXA58031.1"/>
    <property type="molecule type" value="Genomic_DNA"/>
</dbReference>
<feature type="compositionally biased region" description="Basic and acidic residues" evidence="10">
    <location>
        <begin position="74"/>
        <end position="89"/>
    </location>
</feature>
<dbReference type="GO" id="GO:0008270">
    <property type="term" value="F:zinc ion binding"/>
    <property type="evidence" value="ECO:0007669"/>
    <property type="project" value="UniProtKB-KW"/>
</dbReference>
<feature type="compositionally biased region" description="Low complexity" evidence="10">
    <location>
        <begin position="326"/>
        <end position="356"/>
    </location>
</feature>
<dbReference type="PRINTS" id="PR00619">
    <property type="entry name" value="GATAZNFINGER"/>
</dbReference>
<dbReference type="GO" id="GO:0005634">
    <property type="term" value="C:nucleus"/>
    <property type="evidence" value="ECO:0007669"/>
    <property type="project" value="UniProtKB-SubCell"/>
</dbReference>
<name>A0A226EMN3_FOLCA</name>
<dbReference type="GO" id="GO:0045944">
    <property type="term" value="P:positive regulation of transcription by RNA polymerase II"/>
    <property type="evidence" value="ECO:0007669"/>
    <property type="project" value="TreeGrafter"/>
</dbReference>
<evidence type="ECO:0000256" key="2">
    <source>
        <dbReference type="ARBA" id="ARBA00022723"/>
    </source>
</evidence>
<feature type="region of interest" description="Disordered" evidence="10">
    <location>
        <begin position="188"/>
        <end position="213"/>
    </location>
</feature>
<dbReference type="Pfam" id="PF00320">
    <property type="entry name" value="GATA"/>
    <property type="match status" value="1"/>
</dbReference>
<dbReference type="InterPro" id="IPR000679">
    <property type="entry name" value="Znf_GATA"/>
</dbReference>
<feature type="region of interest" description="Disordered" evidence="10">
    <location>
        <begin position="1"/>
        <end position="89"/>
    </location>
</feature>
<evidence type="ECO:0000256" key="6">
    <source>
        <dbReference type="ARBA" id="ARBA00023125"/>
    </source>
</evidence>
<proteinExistence type="predicted"/>
<feature type="region of interest" description="Disordered" evidence="10">
    <location>
        <begin position="570"/>
        <end position="614"/>
    </location>
</feature>
<evidence type="ECO:0000313" key="13">
    <source>
        <dbReference type="Proteomes" id="UP000198287"/>
    </source>
</evidence>
<dbReference type="CDD" id="cd00202">
    <property type="entry name" value="ZnF_GATA"/>
    <property type="match status" value="1"/>
</dbReference>
<dbReference type="InterPro" id="IPR039355">
    <property type="entry name" value="Transcription_factor_GATA"/>
</dbReference>